<proteinExistence type="predicted"/>
<protein>
    <submittedName>
        <fullName evidence="1">Uncharacterized protein</fullName>
    </submittedName>
</protein>
<reference evidence="1" key="1">
    <citation type="submission" date="2024-05" db="EMBL/GenBank/DDBJ databases">
        <authorList>
            <person name="Abreu G."/>
            <person name="Garcia E."/>
            <person name="Oliveira H."/>
        </authorList>
    </citation>
    <scope>NUCLEOTIDE SEQUENCE</scope>
</reference>
<accession>A0AAU8EKD7</accession>
<evidence type="ECO:0000313" key="1">
    <source>
        <dbReference type="EMBL" id="XCG99307.1"/>
    </source>
</evidence>
<name>A0AAU8EKD7_9CAUD</name>
<gene>
    <name evidence="1" type="ORF">Harbringer_064</name>
</gene>
<dbReference type="EMBL" id="PP854833">
    <property type="protein sequence ID" value="XCG99307.1"/>
    <property type="molecule type" value="Genomic_DNA"/>
</dbReference>
<sequence length="51" mass="5913">MLHSVLSSEQVLFKDFFLYSICYLSMSNYLLKVFKDNCKDALTPTSTREGQ</sequence>
<organism evidence="1">
    <name type="scientific">Erwinia phage Harbringer</name>
    <dbReference type="NCBI Taxonomy" id="3158978"/>
    <lineage>
        <taxon>Viruses</taxon>
        <taxon>Duplodnaviria</taxon>
        <taxon>Heunggongvirae</taxon>
        <taxon>Uroviricota</taxon>
        <taxon>Caudoviricetes</taxon>
        <taxon>Andersonviridae</taxon>
        <taxon>Ounavirinae</taxon>
        <taxon>Kolesnikvirus</taxon>
    </lineage>
</organism>